<evidence type="ECO:0000256" key="10">
    <source>
        <dbReference type="ARBA" id="ARBA00023136"/>
    </source>
</evidence>
<evidence type="ECO:0000256" key="13">
    <source>
        <dbReference type="PROSITE-ProRule" id="PRU00221"/>
    </source>
</evidence>
<evidence type="ECO:0000256" key="12">
    <source>
        <dbReference type="PIRNR" id="PIRNR005567"/>
    </source>
</evidence>
<dbReference type="HOGENOM" id="CLU_005507_1_0_1"/>
<dbReference type="CDD" id="cd22947">
    <property type="entry name" value="Coatomer_WDAD_beta-like"/>
    <property type="match status" value="1"/>
</dbReference>
<dbReference type="PRINTS" id="PR00320">
    <property type="entry name" value="GPROTEINBRPT"/>
</dbReference>
<dbReference type="CDD" id="cd00200">
    <property type="entry name" value="WD40"/>
    <property type="match status" value="1"/>
</dbReference>
<keyword evidence="11 12" id="KW-0968">Cytoplasmic vesicle</keyword>
<dbReference type="GO" id="GO:0005198">
    <property type="term" value="F:structural molecule activity"/>
    <property type="evidence" value="ECO:0007669"/>
    <property type="project" value="UniProtKB-UniRule"/>
</dbReference>
<dbReference type="InterPro" id="IPR050844">
    <property type="entry name" value="Coatomer_complex_subunit"/>
</dbReference>
<feature type="compositionally biased region" description="Low complexity" evidence="14">
    <location>
        <begin position="966"/>
        <end position="989"/>
    </location>
</feature>
<evidence type="ECO:0000256" key="2">
    <source>
        <dbReference type="ARBA" id="ARBA00010844"/>
    </source>
</evidence>
<dbReference type="InterPro" id="IPR006692">
    <property type="entry name" value="Beta-prop_COPA/B_2nd"/>
</dbReference>
<reference evidence="17" key="1">
    <citation type="submission" date="2007-04" db="EMBL/GenBank/DDBJ databases">
        <title>Annotation of Pediculus humanus corporis strain USDA.</title>
        <authorList>
            <person name="Kirkness E."/>
            <person name="Hannick L."/>
            <person name="Hass B."/>
            <person name="Bruggner R."/>
            <person name="Lawson D."/>
            <person name="Bidwell S."/>
            <person name="Joardar V."/>
            <person name="Caler E."/>
            <person name="Walenz B."/>
            <person name="Inman J."/>
            <person name="Schobel S."/>
            <person name="Galinsky K."/>
            <person name="Amedeo P."/>
            <person name="Strausberg R."/>
        </authorList>
    </citation>
    <scope>NUCLEOTIDE SEQUENCE</scope>
    <source>
        <strain evidence="17">USDA</strain>
    </source>
</reference>
<dbReference type="InterPro" id="IPR016453">
    <property type="entry name" value="COPB2"/>
</dbReference>
<keyword evidence="3 12" id="KW-0813">Transport</keyword>
<dbReference type="EMBL" id="AAZO01001835">
    <property type="status" value="NOT_ANNOTATED_CDS"/>
    <property type="molecule type" value="Genomic_DNA"/>
</dbReference>
<dbReference type="Pfam" id="PF04053">
    <property type="entry name" value="B-prop_COPA_B_2nd"/>
    <property type="match status" value="1"/>
</dbReference>
<dbReference type="VEuPathDB" id="VectorBase:PHUM156970"/>
<dbReference type="AlphaFoldDB" id="E0VFG2"/>
<dbReference type="RefSeq" id="XP_002424856.1">
    <property type="nucleotide sequence ID" value="XM_002424811.1"/>
</dbReference>
<dbReference type="FunFam" id="1.25.40.470:FF:000001">
    <property type="entry name" value="Coatomer subunit beta"/>
    <property type="match status" value="1"/>
</dbReference>
<dbReference type="Pfam" id="PF23953">
    <property type="entry name" value="TPR_COPA_B"/>
    <property type="match status" value="1"/>
</dbReference>
<evidence type="ECO:0000259" key="16">
    <source>
        <dbReference type="Pfam" id="PF23953"/>
    </source>
</evidence>
<gene>
    <name evidence="18" type="primary">8236508</name>
    <name evidence="17" type="ORF">Phum_PHUM156970</name>
</gene>
<comment type="subunit">
    <text evidence="12">Oligomeric complex that consists of at least the alpha, beta, beta', gamma, delta, epsilon and zeta subunits.</text>
</comment>
<dbReference type="SMART" id="SM00320">
    <property type="entry name" value="WD40"/>
    <property type="match status" value="6"/>
</dbReference>
<dbReference type="GO" id="GO:0016740">
    <property type="term" value="F:transferase activity"/>
    <property type="evidence" value="ECO:0007669"/>
    <property type="project" value="UniProtKB-KW"/>
</dbReference>
<keyword evidence="6" id="KW-0677">Repeat</keyword>
<evidence type="ECO:0000259" key="15">
    <source>
        <dbReference type="Pfam" id="PF04053"/>
    </source>
</evidence>
<feature type="repeat" description="WD" evidence="13">
    <location>
        <begin position="18"/>
        <end position="59"/>
    </location>
</feature>
<evidence type="ECO:0000256" key="8">
    <source>
        <dbReference type="ARBA" id="ARBA00022927"/>
    </source>
</evidence>
<comment type="subcellular location">
    <subcellularLocation>
        <location evidence="1 12">Cytoplasmic vesicle</location>
        <location evidence="1 12">COPI-coated vesicle membrane</location>
        <topology evidence="1 12">Peripheral membrane protein</topology>
        <orientation evidence="1 12">Cytoplasmic side</orientation>
    </subcellularLocation>
    <subcellularLocation>
        <location evidence="12">Golgi apparatus membrane</location>
        <topology evidence="12">Peripheral membrane protein</topology>
        <orientation evidence="12">Cytoplasmic side</orientation>
    </subcellularLocation>
    <text evidence="12">The coatomer is cytoplasmic or polymerized on the cytoplasmic side of the Golgi, as well as on the vesicles/buds originating from it.</text>
</comment>
<dbReference type="CTD" id="8236508"/>
<feature type="domain" description="COPA/B TPR" evidence="16">
    <location>
        <begin position="603"/>
        <end position="783"/>
    </location>
</feature>
<dbReference type="InterPro" id="IPR020472">
    <property type="entry name" value="WD40_PAC1"/>
</dbReference>
<proteinExistence type="inferred from homology"/>
<dbReference type="SUPFAM" id="SSF101898">
    <property type="entry name" value="NHL repeat"/>
    <property type="match status" value="1"/>
</dbReference>
<dbReference type="InParanoid" id="E0VFG2"/>
<dbReference type="Gene3D" id="1.25.40.470">
    <property type="match status" value="1"/>
</dbReference>
<feature type="compositionally biased region" description="Acidic residues" evidence="14">
    <location>
        <begin position="953"/>
        <end position="965"/>
    </location>
</feature>
<dbReference type="SUPFAM" id="SSF50978">
    <property type="entry name" value="WD40 repeat-like"/>
    <property type="match status" value="1"/>
</dbReference>
<reference evidence="17" key="2">
    <citation type="submission" date="2007-04" db="EMBL/GenBank/DDBJ databases">
        <title>The genome of the human body louse.</title>
        <authorList>
            <consortium name="The Human Body Louse Genome Consortium"/>
            <person name="Kirkness E."/>
            <person name="Walenz B."/>
            <person name="Hass B."/>
            <person name="Bruggner R."/>
            <person name="Strausberg R."/>
        </authorList>
    </citation>
    <scope>NUCLEOTIDE SEQUENCE</scope>
    <source>
        <strain evidence="17">USDA</strain>
    </source>
</reference>
<dbReference type="eggNOG" id="KOG0276">
    <property type="taxonomic scope" value="Eukaryota"/>
</dbReference>
<dbReference type="PROSITE" id="PS50082">
    <property type="entry name" value="WD_REPEATS_2"/>
    <property type="match status" value="5"/>
</dbReference>
<evidence type="ECO:0000256" key="1">
    <source>
        <dbReference type="ARBA" id="ARBA00004347"/>
    </source>
</evidence>
<protein>
    <recommendedName>
        <fullName evidence="12">Coatomer subunit beta'</fullName>
    </recommendedName>
</protein>
<feature type="repeat" description="WD" evidence="13">
    <location>
        <begin position="102"/>
        <end position="134"/>
    </location>
</feature>
<keyword evidence="8 12" id="KW-0653">Protein transport</keyword>
<evidence type="ECO:0000256" key="7">
    <source>
        <dbReference type="ARBA" id="ARBA00022892"/>
    </source>
</evidence>
<dbReference type="FunFam" id="2.130.10.10:FF:000008">
    <property type="entry name" value="Coatomer subunit beta"/>
    <property type="match status" value="1"/>
</dbReference>
<name>E0VFG2_PEDHC</name>
<feature type="compositionally biased region" description="Pro residues" evidence="14">
    <location>
        <begin position="933"/>
        <end position="949"/>
    </location>
</feature>
<comment type="function">
    <text evidence="12">The coatomer is a cytosolic protein complex that binds to dilysine motifs and reversibly associates with Golgi non-clathrin-coated vesicles, which further mediate biosynthetic protein transport from the ER, via the Golgi up to the trans Golgi network. Coatomer complex is required for budding from Golgi membranes, and is essential for the retrograde Golgi-to-ER transport of dilysine-tagged proteins.</text>
</comment>
<keyword evidence="9 12" id="KW-0333">Golgi apparatus</keyword>
<dbReference type="GO" id="GO:0006891">
    <property type="term" value="P:intra-Golgi vesicle-mediated transport"/>
    <property type="evidence" value="ECO:0007669"/>
    <property type="project" value="TreeGrafter"/>
</dbReference>
<dbReference type="EnsemblMetazoa" id="PHUM156970-RA">
    <property type="protein sequence ID" value="PHUM156970-PA"/>
    <property type="gene ID" value="PHUM156970"/>
</dbReference>
<dbReference type="GO" id="GO:0000139">
    <property type="term" value="C:Golgi membrane"/>
    <property type="evidence" value="ECO:0007669"/>
    <property type="project" value="UniProtKB-SubCell"/>
</dbReference>
<feature type="domain" description="COPA/B second beta-propeller" evidence="15">
    <location>
        <begin position="327"/>
        <end position="586"/>
    </location>
</feature>
<dbReference type="PROSITE" id="PS50294">
    <property type="entry name" value="WD_REPEATS_REGION"/>
    <property type="match status" value="4"/>
</dbReference>
<dbReference type="PANTHER" id="PTHR19876">
    <property type="entry name" value="COATOMER"/>
    <property type="match status" value="1"/>
</dbReference>
<dbReference type="Proteomes" id="UP000009046">
    <property type="component" value="Unassembled WGS sequence"/>
</dbReference>
<dbReference type="GO" id="GO:0006886">
    <property type="term" value="P:intracellular protein transport"/>
    <property type="evidence" value="ECO:0007669"/>
    <property type="project" value="UniProtKB-UniRule"/>
</dbReference>
<dbReference type="PANTHER" id="PTHR19876:SF2">
    <property type="entry name" value="COATOMER SUBUNIT BETA"/>
    <property type="match status" value="1"/>
</dbReference>
<evidence type="ECO:0000256" key="14">
    <source>
        <dbReference type="SAM" id="MobiDB-lite"/>
    </source>
</evidence>
<keyword evidence="10 12" id="KW-0472">Membrane</keyword>
<feature type="repeat" description="WD" evidence="13">
    <location>
        <begin position="145"/>
        <end position="187"/>
    </location>
</feature>
<dbReference type="PIRSF" id="PIRSF005567">
    <property type="entry name" value="Coatomer_beta'_subunit"/>
    <property type="match status" value="1"/>
</dbReference>
<keyword evidence="5 13" id="KW-0853">WD repeat</keyword>
<dbReference type="GO" id="GO:0030126">
    <property type="term" value="C:COPI vesicle coat"/>
    <property type="evidence" value="ECO:0007669"/>
    <property type="project" value="TreeGrafter"/>
</dbReference>
<evidence type="ECO:0000256" key="9">
    <source>
        <dbReference type="ARBA" id="ARBA00023034"/>
    </source>
</evidence>
<reference evidence="18" key="3">
    <citation type="submission" date="2020-05" db="UniProtKB">
        <authorList>
            <consortium name="EnsemblMetazoa"/>
        </authorList>
    </citation>
    <scope>IDENTIFICATION</scope>
    <source>
        <strain evidence="18">USDA</strain>
    </source>
</reference>
<dbReference type="GO" id="GO:0006890">
    <property type="term" value="P:retrograde vesicle-mediated transport, Golgi to endoplasmic reticulum"/>
    <property type="evidence" value="ECO:0007669"/>
    <property type="project" value="TreeGrafter"/>
</dbReference>
<dbReference type="Gene3D" id="2.130.10.10">
    <property type="entry name" value="YVTN repeat-like/Quinoprotein amine dehydrogenase"/>
    <property type="match status" value="1"/>
</dbReference>
<evidence type="ECO:0000256" key="3">
    <source>
        <dbReference type="ARBA" id="ARBA00022448"/>
    </source>
</evidence>
<feature type="region of interest" description="Disordered" evidence="14">
    <location>
        <begin position="911"/>
        <end position="989"/>
    </location>
</feature>
<evidence type="ECO:0000313" key="18">
    <source>
        <dbReference type="EnsemblMetazoa" id="PHUM156970-PA"/>
    </source>
</evidence>
<evidence type="ECO:0000313" key="19">
    <source>
        <dbReference type="Proteomes" id="UP000009046"/>
    </source>
</evidence>
<dbReference type="KEGG" id="phu:Phum_PHUM156970"/>
<dbReference type="InterPro" id="IPR001680">
    <property type="entry name" value="WD40_rpt"/>
</dbReference>
<keyword evidence="19" id="KW-1185">Reference proteome</keyword>
<feature type="repeat" description="WD" evidence="13">
    <location>
        <begin position="188"/>
        <end position="231"/>
    </location>
</feature>
<evidence type="ECO:0000256" key="4">
    <source>
        <dbReference type="ARBA" id="ARBA00022490"/>
    </source>
</evidence>
<organism>
    <name type="scientific">Pediculus humanus subsp. corporis</name>
    <name type="common">Body louse</name>
    <dbReference type="NCBI Taxonomy" id="121224"/>
    <lineage>
        <taxon>Eukaryota</taxon>
        <taxon>Metazoa</taxon>
        <taxon>Ecdysozoa</taxon>
        <taxon>Arthropoda</taxon>
        <taxon>Hexapoda</taxon>
        <taxon>Insecta</taxon>
        <taxon>Pterygota</taxon>
        <taxon>Neoptera</taxon>
        <taxon>Paraneoptera</taxon>
        <taxon>Psocodea</taxon>
        <taxon>Troctomorpha</taxon>
        <taxon>Phthiraptera</taxon>
        <taxon>Anoplura</taxon>
        <taxon>Pediculidae</taxon>
        <taxon>Pediculus</taxon>
    </lineage>
</organism>
<evidence type="ECO:0000256" key="6">
    <source>
        <dbReference type="ARBA" id="ARBA00022737"/>
    </source>
</evidence>
<dbReference type="OrthoDB" id="2150324at2759"/>
<keyword evidence="17" id="KW-0808">Transferase</keyword>
<keyword evidence="4 12" id="KW-0963">Cytoplasm</keyword>
<dbReference type="InterPro" id="IPR015943">
    <property type="entry name" value="WD40/YVTN_repeat-like_dom_sf"/>
</dbReference>
<dbReference type="Pfam" id="PF00400">
    <property type="entry name" value="WD40"/>
    <property type="match status" value="6"/>
</dbReference>
<dbReference type="EMBL" id="DS235111">
    <property type="protein sequence ID" value="EEB12118.1"/>
    <property type="molecule type" value="Genomic_DNA"/>
</dbReference>
<evidence type="ECO:0000313" key="17">
    <source>
        <dbReference type="EMBL" id="EEB12118.1"/>
    </source>
</evidence>
<evidence type="ECO:0000256" key="11">
    <source>
        <dbReference type="ARBA" id="ARBA00023329"/>
    </source>
</evidence>
<feature type="repeat" description="WD" evidence="13">
    <location>
        <begin position="232"/>
        <end position="263"/>
    </location>
</feature>
<dbReference type="FunCoup" id="E0VFG2">
    <property type="interactions" value="2020"/>
</dbReference>
<comment type="similarity">
    <text evidence="2 12">Belongs to the WD repeat COPB2 family.</text>
</comment>
<dbReference type="GO" id="GO:0006888">
    <property type="term" value="P:endoplasmic reticulum to Golgi vesicle-mediated transport"/>
    <property type="evidence" value="ECO:0007669"/>
    <property type="project" value="TreeGrafter"/>
</dbReference>
<dbReference type="InterPro" id="IPR036322">
    <property type="entry name" value="WD40_repeat_dom_sf"/>
</dbReference>
<sequence length="989" mass="111634">MCHKNKIFPLRLDIKRKLTTRTDRVKCVDLHPTEPWVLSSLYNGIVDVWNHETRQLTKTFEVCDLPVRSARFVPRKNWVITGSDDMQVRVFNYNTLERVHAFEAHSDYVRCIAVHPTQPYILTSSDDMLIKLWNWEKQWACQQVFEGHTHYVMQIVINPKDNNTFASASLDRTVKVWQLGSSTPNFTLEGHEKGVNCVDYYHGGDKPYLISGADDRYVKIWDYQNKTCVQTLEGHAQNVTAVCFHPELPIVLTGSEDGTVRIWHAGTYRLESCLNYGLERVWTIASLRGSNYVSVGYDEGSVLVKVGREEPAVSMDVNGGKLIWARHSELQQANLKAMGEDAVVKDGERLPLAVKDMGSCEIYPQTIAHNPNGRFVVVCGDGEYIIYTAMALRNKAFGSAQEFVWAQDSSEYAIRENSSTVKVFKNFKERKNFKPDFGAEGIFGGYLLGVKSSSGLGLYDWESLELIRRIDIQPKHVFWSENGELVCLATEEGYFILKYNQNAVVKARQDKQSITEDGIEDSFEVLGEVHETVKTGLWVGDCFIYTNSVNRINYYVGGEIVTIAHLDHTVYLLGYIAKENRLYLGDKELNVVSYSLQLSVLEYQTAVMRQDFAIADRVLPTIPIEYRTRVAHFLEKQGFKQQALAVSTDPDHRFDLALQLGQLNTALTLAREAQAQQKWRQLADLAIQRGELTLAQECLHNAQDFGGLLLLATASGNAEMIKKLGSSSIENGKNNVGFLSYFLYGDLDKCLDILITTDRLPEAAFFARTYMPSKISYVVELWRESLSKVNEKAGQSLASPDQYDNLFPNLLDALKTEQYLAGESQKKLPAAAYPHIPQNHERSAIDEMKGAESSGKFTYIPTTDLFASKNEDDNEMFLEAGSPERIESLKTNSNRSEIILSEQIIERESMVEPLKPVPVGDHKMENSPRPVTNHPPPPPPSSSSPPPPVNNDNNDEDEDDLELDLDNLQLDDNIDISDINIDENLLTDD</sequence>
<dbReference type="STRING" id="121224.E0VFG2"/>
<dbReference type="InterPro" id="IPR056176">
    <property type="entry name" value="TPR_COPA_B"/>
</dbReference>
<accession>E0VFG2</accession>
<evidence type="ECO:0000256" key="5">
    <source>
        <dbReference type="ARBA" id="ARBA00022574"/>
    </source>
</evidence>
<dbReference type="OMA" id="YVDYYPQ"/>
<dbReference type="GeneID" id="8236508"/>
<keyword evidence="7 12" id="KW-0931">ER-Golgi transport</keyword>